<keyword evidence="2" id="KW-1185">Reference proteome</keyword>
<protein>
    <submittedName>
        <fullName evidence="1">Uncharacterized protein</fullName>
    </submittedName>
</protein>
<gene>
    <name evidence="1" type="ORF">CH376_06015</name>
</gene>
<dbReference type="RefSeq" id="WP_100787990.1">
    <property type="nucleotide sequence ID" value="NZ_NPDU01000011.1"/>
</dbReference>
<organism evidence="1 2">
    <name type="scientific">Leptospira adleri</name>
    <dbReference type="NCBI Taxonomy" id="2023186"/>
    <lineage>
        <taxon>Bacteria</taxon>
        <taxon>Pseudomonadati</taxon>
        <taxon>Spirochaetota</taxon>
        <taxon>Spirochaetia</taxon>
        <taxon>Leptospirales</taxon>
        <taxon>Leptospiraceae</taxon>
        <taxon>Leptospira</taxon>
    </lineage>
</organism>
<name>A0ABX4P187_9LEPT</name>
<evidence type="ECO:0000313" key="2">
    <source>
        <dbReference type="Proteomes" id="UP000232149"/>
    </source>
</evidence>
<dbReference type="EMBL" id="NPDU01000011">
    <property type="protein sequence ID" value="PJZ62861.1"/>
    <property type="molecule type" value="Genomic_DNA"/>
</dbReference>
<dbReference type="Proteomes" id="UP000232149">
    <property type="component" value="Unassembled WGS sequence"/>
</dbReference>
<sequence>MIRIREKITLLRRGILLSKLYRKDGTRRNHFEIIESLLSRSAIIDAFLQDNKLEGEFSEWVNEQKIKENLEYET</sequence>
<comment type="caution">
    <text evidence="1">The sequence shown here is derived from an EMBL/GenBank/DDBJ whole genome shotgun (WGS) entry which is preliminary data.</text>
</comment>
<proteinExistence type="predicted"/>
<reference evidence="1 2" key="1">
    <citation type="submission" date="2017-07" db="EMBL/GenBank/DDBJ databases">
        <title>Leptospira spp. isolated from tropical soils.</title>
        <authorList>
            <person name="Thibeaux R."/>
            <person name="Iraola G."/>
            <person name="Ferres I."/>
            <person name="Bierque E."/>
            <person name="Girault D."/>
            <person name="Soupe-Gilbert M.-E."/>
            <person name="Picardeau M."/>
            <person name="Goarant C."/>
        </authorList>
    </citation>
    <scope>NUCLEOTIDE SEQUENCE [LARGE SCALE GENOMIC DNA]</scope>
    <source>
        <strain evidence="1 2">FH2-B-D1</strain>
    </source>
</reference>
<accession>A0ABX4P187</accession>
<evidence type="ECO:0000313" key="1">
    <source>
        <dbReference type="EMBL" id="PJZ62861.1"/>
    </source>
</evidence>